<dbReference type="RefSeq" id="WP_171677498.1">
    <property type="nucleotide sequence ID" value="NZ_BAAAGT010000016.1"/>
</dbReference>
<evidence type="ECO:0000313" key="4">
    <source>
        <dbReference type="Proteomes" id="UP000534306"/>
    </source>
</evidence>
<dbReference type="EMBL" id="JACHKF010000001">
    <property type="protein sequence ID" value="MBB6571602.1"/>
    <property type="molecule type" value="Genomic_DNA"/>
</dbReference>
<dbReference type="Proteomes" id="UP000553957">
    <property type="component" value="Unassembled WGS sequence"/>
</dbReference>
<gene>
    <name evidence="2" type="ORF">HNR71_007239</name>
    <name evidence="3" type="ORF">HPO96_28770</name>
</gene>
<evidence type="ECO:0000313" key="3">
    <source>
        <dbReference type="EMBL" id="NOL44248.1"/>
    </source>
</evidence>
<evidence type="ECO:0008006" key="6">
    <source>
        <dbReference type="Google" id="ProtNLM"/>
    </source>
</evidence>
<keyword evidence="1" id="KW-1133">Transmembrane helix</keyword>
<evidence type="ECO:0000256" key="1">
    <source>
        <dbReference type="SAM" id="Phobius"/>
    </source>
</evidence>
<dbReference type="EMBL" id="JABJRC010000008">
    <property type="protein sequence ID" value="NOL44248.1"/>
    <property type="molecule type" value="Genomic_DNA"/>
</dbReference>
<reference evidence="3 4" key="1">
    <citation type="submission" date="2020-05" db="EMBL/GenBank/DDBJ databases">
        <title>Genome sequence of Kribbella sandramycini ATCC 39419.</title>
        <authorList>
            <person name="Maclea K.S."/>
            <person name="Fair J.L."/>
        </authorList>
    </citation>
    <scope>NUCLEOTIDE SEQUENCE [LARGE SCALE GENOMIC DNA]</scope>
    <source>
        <strain evidence="3 4">ATCC 39419</strain>
    </source>
</reference>
<evidence type="ECO:0000313" key="2">
    <source>
        <dbReference type="EMBL" id="MBB6571602.1"/>
    </source>
</evidence>
<protein>
    <recommendedName>
        <fullName evidence="6">DUF3137 domain-containing protein</fullName>
    </recommendedName>
</protein>
<keyword evidence="1" id="KW-0812">Transmembrane</keyword>
<evidence type="ECO:0000313" key="5">
    <source>
        <dbReference type="Proteomes" id="UP000553957"/>
    </source>
</evidence>
<accession>A0A7Y4L4P9</accession>
<proteinExistence type="predicted"/>
<reference evidence="2 5" key="2">
    <citation type="submission" date="2020-08" db="EMBL/GenBank/DDBJ databases">
        <title>Sequencing the genomes of 1000 actinobacteria strains.</title>
        <authorList>
            <person name="Klenk H.-P."/>
        </authorList>
    </citation>
    <scope>NUCLEOTIDE SEQUENCE [LARGE SCALE GENOMIC DNA]</scope>
    <source>
        <strain evidence="2 5">DSM 15626</strain>
    </source>
</reference>
<sequence length="215" mass="23640">MALMLVLYLVGGVVVVGGTLALLAYVKRRREALQQRAHAMAQYGWFPAPPSPWLAEVAARLYTNGAPGEMFAGDFRGRGLCVLEYRYTTSNGKSSQTHTVHLVALNLPAALPPLTVSHDSALRRAFSADIELESQAFNDAFRVDCQDQRYASAVLHPRLMEWMLANPALEWQLAGNALVSWAYGAFAIPDLLARLEALQGVLDRIPPFVLRDYGA</sequence>
<keyword evidence="1" id="KW-0472">Membrane</keyword>
<organism evidence="3 4">
    <name type="scientific">Kribbella sandramycini</name>
    <dbReference type="NCBI Taxonomy" id="60450"/>
    <lineage>
        <taxon>Bacteria</taxon>
        <taxon>Bacillati</taxon>
        <taxon>Actinomycetota</taxon>
        <taxon>Actinomycetes</taxon>
        <taxon>Propionibacteriales</taxon>
        <taxon>Kribbellaceae</taxon>
        <taxon>Kribbella</taxon>
    </lineage>
</organism>
<dbReference type="Proteomes" id="UP000534306">
    <property type="component" value="Unassembled WGS sequence"/>
</dbReference>
<comment type="caution">
    <text evidence="3">The sequence shown here is derived from an EMBL/GenBank/DDBJ whole genome shotgun (WGS) entry which is preliminary data.</text>
</comment>
<dbReference type="AlphaFoldDB" id="A0A7Y4L4P9"/>
<feature type="transmembrane region" description="Helical" evidence="1">
    <location>
        <begin position="6"/>
        <end position="26"/>
    </location>
</feature>
<name>A0A7Y4L4P9_9ACTN</name>
<keyword evidence="4" id="KW-1185">Reference proteome</keyword>